<dbReference type="CDD" id="cd03468">
    <property type="entry name" value="PolY_like"/>
    <property type="match status" value="1"/>
</dbReference>
<reference evidence="10 11" key="1">
    <citation type="submission" date="2016-11" db="EMBL/GenBank/DDBJ databases">
        <authorList>
            <person name="Jaros S."/>
            <person name="Januszkiewicz K."/>
            <person name="Wedrychowicz H."/>
        </authorList>
    </citation>
    <scope>NUCLEOTIDE SEQUENCE [LARGE SCALE GENOMIC DNA]</scope>
    <source>
        <strain evidence="10 11">DSM 22153</strain>
    </source>
</reference>
<dbReference type="EMBL" id="FRBW01000002">
    <property type="protein sequence ID" value="SHL97308.1"/>
    <property type="molecule type" value="Genomic_DNA"/>
</dbReference>
<comment type="function">
    <text evidence="6">Poorly processive, error-prone DNA polymerase involved in untargeted mutagenesis. Copies undamaged DNA at stalled replication forks, which arise in vivo from mismatched or misaligned primer ends. These misaligned primers can be extended by PolIV. Exhibits no 3'-5' exonuclease (proofreading) activity. May be involved in translesional synthesis, in conjunction with the beta clamp from PolIII.</text>
</comment>
<dbReference type="SUPFAM" id="SSF56672">
    <property type="entry name" value="DNA/RNA polymerases"/>
    <property type="match status" value="1"/>
</dbReference>
<evidence type="ECO:0000313" key="11">
    <source>
        <dbReference type="Proteomes" id="UP000186002"/>
    </source>
</evidence>
<gene>
    <name evidence="10" type="ORF">SAMN05444272_1447</name>
</gene>
<dbReference type="Pfam" id="PF00817">
    <property type="entry name" value="IMS"/>
    <property type="match status" value="1"/>
</dbReference>
<accession>A0A1M7F0P2</accession>
<dbReference type="PANTHER" id="PTHR35369:SF2">
    <property type="entry name" value="BLR3025 PROTEIN"/>
    <property type="match status" value="1"/>
</dbReference>
<comment type="subunit">
    <text evidence="3">Monomer.</text>
</comment>
<name>A0A1M7F0P2_9HYPH</name>
<dbReference type="RefSeq" id="WP_073011225.1">
    <property type="nucleotide sequence ID" value="NZ_FRBW01000002.1"/>
</dbReference>
<dbReference type="InterPro" id="IPR043128">
    <property type="entry name" value="Rev_trsase/Diguanyl_cyclase"/>
</dbReference>
<evidence type="ECO:0000259" key="9">
    <source>
        <dbReference type="Pfam" id="PF11799"/>
    </source>
</evidence>
<evidence type="ECO:0000313" key="10">
    <source>
        <dbReference type="EMBL" id="SHL97308.1"/>
    </source>
</evidence>
<dbReference type="GO" id="GO:0006281">
    <property type="term" value="P:DNA repair"/>
    <property type="evidence" value="ECO:0007669"/>
    <property type="project" value="InterPro"/>
</dbReference>
<dbReference type="InterPro" id="IPR017961">
    <property type="entry name" value="DNA_pol_Y-fam_little_finger"/>
</dbReference>
<protein>
    <recommendedName>
        <fullName evidence="4">DNA-directed DNA polymerase</fullName>
        <ecNumber evidence="4">2.7.7.7</ecNumber>
    </recommendedName>
</protein>
<dbReference type="Pfam" id="PF11799">
    <property type="entry name" value="IMS_C"/>
    <property type="match status" value="1"/>
</dbReference>
<organism evidence="10 11">
    <name type="scientific">Roseibium suaedae</name>
    <dbReference type="NCBI Taxonomy" id="735517"/>
    <lineage>
        <taxon>Bacteria</taxon>
        <taxon>Pseudomonadati</taxon>
        <taxon>Pseudomonadota</taxon>
        <taxon>Alphaproteobacteria</taxon>
        <taxon>Hyphomicrobiales</taxon>
        <taxon>Stappiaceae</taxon>
        <taxon>Roseibium</taxon>
    </lineage>
</organism>
<sequence>MFDGLRKRIVCMWFPRLASDRVLRARPVEAPFVLTLTQNNTNRIHCLNRQAERAGLSRGMSFADARAYCPELISHLARPDLDARFLSTLRRWATRYCPSVSIEGTDGLMLDVTGATHLWGGEAAMLEDMRARAARAGLSLQVACSHSRGAAWALTHYGQADMALEALPVAALRLEGTLVTALERLGLRTLADLEATARAPLARRFGPQLLTRLDQAFGRAPEALAPEGDPPHYGVRLSFPDPIGLTGDVMLALERLLKPLCAKLRAQEAGARCLVLTFRRVDQESEDVRLRLAAPMRDPDRLLRLFERGVGEVEAGFGIDQMRLEATLVEPLPVEQLSTAQTRAGEDRLSDLITRIGTRIGLENVQRFQPFDSHIPERSFTTAPAAFNEPVCSSHRGSVRASGPAKGTWGAGRQRPLRLFPPVAIAGTGAQPPSQFRWRRMAFTTARAEGPERIAPEWWQEDDNWRLGVRDYWKVETRQGHRLWLFYTPQNPGWFVQGEFA</sequence>
<comment type="similarity">
    <text evidence="2">Belongs to the DNA polymerase type-Y family.</text>
</comment>
<comment type="cofactor">
    <cofactor evidence="1">
        <name>Mg(2+)</name>
        <dbReference type="ChEBI" id="CHEBI:18420"/>
    </cofactor>
</comment>
<dbReference type="OrthoDB" id="9788640at2"/>
<dbReference type="AlphaFoldDB" id="A0A1M7F0P2"/>
<evidence type="ECO:0000256" key="5">
    <source>
        <dbReference type="ARBA" id="ARBA00022763"/>
    </source>
</evidence>
<dbReference type="GO" id="GO:0003684">
    <property type="term" value="F:damaged DNA binding"/>
    <property type="evidence" value="ECO:0007669"/>
    <property type="project" value="InterPro"/>
</dbReference>
<dbReference type="Gene3D" id="3.30.70.270">
    <property type="match status" value="1"/>
</dbReference>
<feature type="domain" description="UmuC" evidence="8">
    <location>
        <begin position="31"/>
        <end position="154"/>
    </location>
</feature>
<dbReference type="Proteomes" id="UP000186002">
    <property type="component" value="Unassembled WGS sequence"/>
</dbReference>
<dbReference type="InterPro" id="IPR001126">
    <property type="entry name" value="UmuC"/>
</dbReference>
<evidence type="ECO:0000259" key="8">
    <source>
        <dbReference type="Pfam" id="PF00817"/>
    </source>
</evidence>
<dbReference type="EC" id="2.7.7.7" evidence="4"/>
<evidence type="ECO:0000256" key="4">
    <source>
        <dbReference type="ARBA" id="ARBA00012417"/>
    </source>
</evidence>
<dbReference type="InterPro" id="IPR050356">
    <property type="entry name" value="SulA_CellDiv_inhibitor"/>
</dbReference>
<keyword evidence="5" id="KW-0227">DNA damage</keyword>
<dbReference type="Gene3D" id="3.40.1170.60">
    <property type="match status" value="1"/>
</dbReference>
<evidence type="ECO:0000256" key="2">
    <source>
        <dbReference type="ARBA" id="ARBA00010945"/>
    </source>
</evidence>
<comment type="catalytic activity">
    <reaction evidence="7">
        <text>DNA(n) + a 2'-deoxyribonucleoside 5'-triphosphate = DNA(n+1) + diphosphate</text>
        <dbReference type="Rhea" id="RHEA:22508"/>
        <dbReference type="Rhea" id="RHEA-COMP:17339"/>
        <dbReference type="Rhea" id="RHEA-COMP:17340"/>
        <dbReference type="ChEBI" id="CHEBI:33019"/>
        <dbReference type="ChEBI" id="CHEBI:61560"/>
        <dbReference type="ChEBI" id="CHEBI:173112"/>
        <dbReference type="EC" id="2.7.7.7"/>
    </reaction>
</comment>
<feature type="domain" description="DNA polymerase Y-family little finger" evidence="9">
    <location>
        <begin position="233"/>
        <end position="328"/>
    </location>
</feature>
<dbReference type="PANTHER" id="PTHR35369">
    <property type="entry name" value="BLR3025 PROTEIN-RELATED"/>
    <property type="match status" value="1"/>
</dbReference>
<evidence type="ECO:0000256" key="3">
    <source>
        <dbReference type="ARBA" id="ARBA00011245"/>
    </source>
</evidence>
<proteinExistence type="inferred from homology"/>
<evidence type="ECO:0000256" key="1">
    <source>
        <dbReference type="ARBA" id="ARBA00001946"/>
    </source>
</evidence>
<keyword evidence="11" id="KW-1185">Reference proteome</keyword>
<evidence type="ECO:0000256" key="7">
    <source>
        <dbReference type="ARBA" id="ARBA00049244"/>
    </source>
</evidence>
<dbReference type="STRING" id="735517.SAMN05444272_1447"/>
<evidence type="ECO:0000256" key="6">
    <source>
        <dbReference type="ARBA" id="ARBA00025589"/>
    </source>
</evidence>
<dbReference type="InterPro" id="IPR043502">
    <property type="entry name" value="DNA/RNA_pol_sf"/>
</dbReference>